<reference evidence="1" key="1">
    <citation type="submission" date="2022-01" db="EMBL/GenBank/DDBJ databases">
        <authorList>
            <person name="Jo J.-H."/>
            <person name="Im W.-T."/>
        </authorList>
    </citation>
    <scope>NUCLEOTIDE SEQUENCE</scope>
    <source>
        <strain evidence="1">I2-34</strain>
    </source>
</reference>
<dbReference type="InterPro" id="IPR050563">
    <property type="entry name" value="4-hydroxybenzoyl-CoA_TE"/>
</dbReference>
<evidence type="ECO:0000313" key="1">
    <source>
        <dbReference type="EMBL" id="MCG2621519.1"/>
    </source>
</evidence>
<dbReference type="EMBL" id="JAKLTQ010000003">
    <property type="protein sequence ID" value="MCG2621519.1"/>
    <property type="molecule type" value="Genomic_DNA"/>
</dbReference>
<dbReference type="Proteomes" id="UP001165368">
    <property type="component" value="Unassembled WGS sequence"/>
</dbReference>
<dbReference type="InterPro" id="IPR029069">
    <property type="entry name" value="HotDog_dom_sf"/>
</dbReference>
<comment type="caution">
    <text evidence="1">The sequence shown here is derived from an EMBL/GenBank/DDBJ whole genome shotgun (WGS) entry which is preliminary data.</text>
</comment>
<sequence length="162" mass="17534">MSKILEETQTGRVLTCKVGMRWGDMDAYGHVNNVEILRILEEARIHAFGPPGGTGGPGQDPQVPLFSTLPAGTQALVVEHRVRYLAPLTYRNIPLDIDVWVSALKAASVTIAYIVHDPVTGEACAKAETTIAFVAADTGRLLRIDRDQAALIRPFVGRAVFA</sequence>
<evidence type="ECO:0000313" key="2">
    <source>
        <dbReference type="Proteomes" id="UP001165368"/>
    </source>
</evidence>
<dbReference type="SUPFAM" id="SSF54637">
    <property type="entry name" value="Thioesterase/thiol ester dehydrase-isomerase"/>
    <property type="match status" value="1"/>
</dbReference>
<dbReference type="RefSeq" id="WP_237818819.1">
    <property type="nucleotide sequence ID" value="NZ_JAKLTQ010000003.1"/>
</dbReference>
<proteinExistence type="predicted"/>
<protein>
    <submittedName>
        <fullName evidence="1">Acyl-CoA thioesterase</fullName>
    </submittedName>
</protein>
<dbReference type="CDD" id="cd00586">
    <property type="entry name" value="4HBT"/>
    <property type="match status" value="1"/>
</dbReference>
<organism evidence="1 2">
    <name type="scientific">Arthrobacter hankyongi</name>
    <dbReference type="NCBI Taxonomy" id="2904801"/>
    <lineage>
        <taxon>Bacteria</taxon>
        <taxon>Bacillati</taxon>
        <taxon>Actinomycetota</taxon>
        <taxon>Actinomycetes</taxon>
        <taxon>Micrococcales</taxon>
        <taxon>Micrococcaceae</taxon>
        <taxon>Arthrobacter</taxon>
    </lineage>
</organism>
<gene>
    <name evidence="1" type="ORF">LVY72_06270</name>
</gene>
<dbReference type="Gene3D" id="3.10.129.10">
    <property type="entry name" value="Hotdog Thioesterase"/>
    <property type="match status" value="1"/>
</dbReference>
<dbReference type="Pfam" id="PF13279">
    <property type="entry name" value="4HBT_2"/>
    <property type="match status" value="1"/>
</dbReference>
<dbReference type="PANTHER" id="PTHR31793:SF24">
    <property type="entry name" value="LONG-CHAIN ACYL-COA THIOESTERASE FADM"/>
    <property type="match status" value="1"/>
</dbReference>
<name>A0ABS9L4D7_9MICC</name>
<dbReference type="PANTHER" id="PTHR31793">
    <property type="entry name" value="4-HYDROXYBENZOYL-COA THIOESTERASE FAMILY MEMBER"/>
    <property type="match status" value="1"/>
</dbReference>
<accession>A0ABS9L4D7</accession>
<keyword evidence="2" id="KW-1185">Reference proteome</keyword>